<proteinExistence type="predicted"/>
<name>A0A2H0W5P8_9BACT</name>
<evidence type="ECO:0000313" key="3">
    <source>
        <dbReference type="Proteomes" id="UP000229056"/>
    </source>
</evidence>
<sequence length="281" mass="32854">MIKDFSNKNYQSKIRIKKDYKRKHFSNPYFTRSVKKEHSGGFNTKLYLKILLGVFLLYIIIYSDLFKIQTIDVNGADLINKIELEQIVDEQLNNWRWFILPQQNILFISKSNIIKAIGGKYGLDEIAIKRGWKKITINIKERINYLIIKNNDKLFFVDKQGIIIREIRPEESNIYISEFPLMLTDKETTIGTEAVSSTIVDFILQLNDKLKSLGIEINNYKSGGLNEITAITKLGWQAHFDVTSNFDTAIENMQMVLNNKVKDRSVLEYIDLRFGDKIYYK</sequence>
<accession>A0A2H0W5P8</accession>
<dbReference type="Proteomes" id="UP000229056">
    <property type="component" value="Unassembled WGS sequence"/>
</dbReference>
<keyword evidence="1" id="KW-1133">Transmembrane helix</keyword>
<reference evidence="3" key="1">
    <citation type="submission" date="2017-09" db="EMBL/GenBank/DDBJ databases">
        <title>Depth-based differentiation of microbial function through sediment-hosted aquifers and enrichment of novel symbionts in the deep terrestrial subsurface.</title>
        <authorList>
            <person name="Probst A.J."/>
            <person name="Ladd B."/>
            <person name="Jarett J.K."/>
            <person name="Geller-Mcgrath D.E."/>
            <person name="Sieber C.M.K."/>
            <person name="Emerson J.B."/>
            <person name="Anantharaman K."/>
            <person name="Thomas B.C."/>
            <person name="Malmstrom R."/>
            <person name="Stieglmeier M."/>
            <person name="Klingl A."/>
            <person name="Woyke T."/>
            <person name="Ryan C.M."/>
            <person name="Banfield J.F."/>
        </authorList>
    </citation>
    <scope>NUCLEOTIDE SEQUENCE [LARGE SCALE GENOMIC DNA]</scope>
</reference>
<dbReference type="AlphaFoldDB" id="A0A2H0W5P8"/>
<gene>
    <name evidence="2" type="ORF">COT80_04350</name>
</gene>
<feature type="transmembrane region" description="Helical" evidence="1">
    <location>
        <begin position="46"/>
        <end position="63"/>
    </location>
</feature>
<keyword evidence="1" id="KW-0472">Membrane</keyword>
<dbReference type="EMBL" id="PEZY01000012">
    <property type="protein sequence ID" value="PIS05970.1"/>
    <property type="molecule type" value="Genomic_DNA"/>
</dbReference>
<keyword evidence="1" id="KW-0812">Transmembrane</keyword>
<protein>
    <recommendedName>
        <fullName evidence="4">POTRA domain-containing protein</fullName>
    </recommendedName>
</protein>
<evidence type="ECO:0000313" key="2">
    <source>
        <dbReference type="EMBL" id="PIS05970.1"/>
    </source>
</evidence>
<comment type="caution">
    <text evidence="2">The sequence shown here is derived from an EMBL/GenBank/DDBJ whole genome shotgun (WGS) entry which is preliminary data.</text>
</comment>
<evidence type="ECO:0008006" key="4">
    <source>
        <dbReference type="Google" id="ProtNLM"/>
    </source>
</evidence>
<evidence type="ECO:0000256" key="1">
    <source>
        <dbReference type="SAM" id="Phobius"/>
    </source>
</evidence>
<organism evidence="2 3">
    <name type="scientific">Candidatus Buchananbacteria bacterium CG10_big_fil_rev_8_21_14_0_10_33_19</name>
    <dbReference type="NCBI Taxonomy" id="1974525"/>
    <lineage>
        <taxon>Bacteria</taxon>
        <taxon>Candidatus Buchananiibacteriota</taxon>
    </lineage>
</organism>